<dbReference type="Gene3D" id="1.10.10.1210">
    <property type="entry name" value="MAGE homology domain, winged helix WH2 motif"/>
    <property type="match status" value="1"/>
</dbReference>
<keyword evidence="2" id="KW-1185">Reference proteome</keyword>
<organism evidence="2 3">
    <name type="scientific">Panagrolaimus superbus</name>
    <dbReference type="NCBI Taxonomy" id="310955"/>
    <lineage>
        <taxon>Eukaryota</taxon>
        <taxon>Metazoa</taxon>
        <taxon>Ecdysozoa</taxon>
        <taxon>Nematoda</taxon>
        <taxon>Chromadorea</taxon>
        <taxon>Rhabditida</taxon>
        <taxon>Tylenchina</taxon>
        <taxon>Panagrolaimomorpha</taxon>
        <taxon>Panagrolaimoidea</taxon>
        <taxon>Panagrolaimidae</taxon>
        <taxon>Panagrolaimus</taxon>
    </lineage>
</organism>
<reference evidence="3" key="1">
    <citation type="submission" date="2022-11" db="UniProtKB">
        <authorList>
            <consortium name="WormBaseParasite"/>
        </authorList>
    </citation>
    <scope>IDENTIFICATION</scope>
</reference>
<name>A0A914YF87_9BILA</name>
<dbReference type="Pfam" id="PF01454">
    <property type="entry name" value="MAGE"/>
    <property type="match status" value="1"/>
</dbReference>
<dbReference type="AlphaFoldDB" id="A0A914YF87"/>
<protein>
    <submittedName>
        <fullName evidence="3">MAGE domain-containing protein</fullName>
    </submittedName>
</protein>
<evidence type="ECO:0000313" key="3">
    <source>
        <dbReference type="WBParaSite" id="PSU_v2.g17982.t1"/>
    </source>
</evidence>
<accession>A0A914YF87</accession>
<feature type="domain" description="MAGE" evidence="1">
    <location>
        <begin position="117"/>
        <end position="208"/>
    </location>
</feature>
<dbReference type="InterPro" id="IPR041899">
    <property type="entry name" value="MAGE_WH2"/>
</dbReference>
<sequence>MVITEPAEIKHASVGDAVLAALALSSKGPIKEADLKPLLNRGRFKDWQDGLNDLNAAITHAFGTTLVHDGPSHLFFIRNDLYHIREELTELFLDGSLDGVRIDDGPATINPILDYEEFSEDDKKGLLFALLTSIMMSNNIEMGHKHWLVDDDILHKLCKQMKVSDDIIKKLLSGYNAEFIRSGWIRKVEEKDANQDVNIRYTWGPRAINTISSLTIFKKYCIINKQSELEFGNYLEILKKLDEKCGFSH</sequence>
<evidence type="ECO:0000313" key="2">
    <source>
        <dbReference type="Proteomes" id="UP000887577"/>
    </source>
</evidence>
<evidence type="ECO:0000259" key="1">
    <source>
        <dbReference type="Pfam" id="PF01454"/>
    </source>
</evidence>
<dbReference type="Proteomes" id="UP000887577">
    <property type="component" value="Unplaced"/>
</dbReference>
<proteinExistence type="predicted"/>
<dbReference type="InterPro" id="IPR002190">
    <property type="entry name" value="MHD_dom"/>
</dbReference>
<dbReference type="WBParaSite" id="PSU_v2.g17982.t1">
    <property type="protein sequence ID" value="PSU_v2.g17982.t1"/>
    <property type="gene ID" value="PSU_v2.g17982"/>
</dbReference>